<feature type="compositionally biased region" description="Polar residues" evidence="5">
    <location>
        <begin position="340"/>
        <end position="362"/>
    </location>
</feature>
<organism evidence="6 7">
    <name type="scientific">Letharia lupina</name>
    <dbReference type="NCBI Taxonomy" id="560253"/>
    <lineage>
        <taxon>Eukaryota</taxon>
        <taxon>Fungi</taxon>
        <taxon>Dikarya</taxon>
        <taxon>Ascomycota</taxon>
        <taxon>Pezizomycotina</taxon>
        <taxon>Lecanoromycetes</taxon>
        <taxon>OSLEUM clade</taxon>
        <taxon>Lecanoromycetidae</taxon>
        <taxon>Lecanorales</taxon>
        <taxon>Lecanorineae</taxon>
        <taxon>Parmeliaceae</taxon>
        <taxon>Letharia</taxon>
    </lineage>
</organism>
<comment type="subcellular location">
    <subcellularLocation>
        <location evidence="1">Cytoplasm</location>
    </subcellularLocation>
</comment>
<dbReference type="GO" id="GO:0005737">
    <property type="term" value="C:cytoplasm"/>
    <property type="evidence" value="ECO:0007669"/>
    <property type="project" value="UniProtKB-SubCell"/>
</dbReference>
<evidence type="ECO:0000256" key="1">
    <source>
        <dbReference type="ARBA" id="ARBA00004496"/>
    </source>
</evidence>
<feature type="compositionally biased region" description="Low complexity" evidence="5">
    <location>
        <begin position="368"/>
        <end position="377"/>
    </location>
</feature>
<evidence type="ECO:0000313" key="6">
    <source>
        <dbReference type="EMBL" id="KAF6230196.1"/>
    </source>
</evidence>
<evidence type="ECO:0008006" key="8">
    <source>
        <dbReference type="Google" id="ProtNLM"/>
    </source>
</evidence>
<dbReference type="InterPro" id="IPR001611">
    <property type="entry name" value="Leu-rich_rpt"/>
</dbReference>
<dbReference type="Pfam" id="PF13855">
    <property type="entry name" value="LRR_8"/>
    <property type="match status" value="1"/>
</dbReference>
<accession>A0A8H6FKG4</accession>
<evidence type="ECO:0000256" key="5">
    <source>
        <dbReference type="SAM" id="MobiDB-lite"/>
    </source>
</evidence>
<comment type="caution">
    <text evidence="6">The sequence shown here is derived from an EMBL/GenBank/DDBJ whole genome shotgun (WGS) entry which is preliminary data.</text>
</comment>
<proteinExistence type="predicted"/>
<dbReference type="PANTHER" id="PTHR15454">
    <property type="entry name" value="NISCHARIN RELATED"/>
    <property type="match status" value="1"/>
</dbReference>
<evidence type="ECO:0000256" key="2">
    <source>
        <dbReference type="ARBA" id="ARBA00022490"/>
    </source>
</evidence>
<keyword evidence="4" id="KW-0677">Repeat</keyword>
<feature type="region of interest" description="Disordered" evidence="5">
    <location>
        <begin position="598"/>
        <end position="693"/>
    </location>
</feature>
<dbReference type="GeneID" id="59332943"/>
<keyword evidence="7" id="KW-1185">Reference proteome</keyword>
<dbReference type="RefSeq" id="XP_037157453.1">
    <property type="nucleotide sequence ID" value="XM_037295452.1"/>
</dbReference>
<dbReference type="EMBL" id="JACCJB010000002">
    <property type="protein sequence ID" value="KAF6230196.1"/>
    <property type="molecule type" value="Genomic_DNA"/>
</dbReference>
<dbReference type="FunFam" id="3.80.10.10:FF:000273">
    <property type="entry name" value="Leucine Rich Repeat domain protein"/>
    <property type="match status" value="1"/>
</dbReference>
<protein>
    <recommendedName>
        <fullName evidence="8">Leucine-rich repeat-containing protein</fullName>
    </recommendedName>
</protein>
<gene>
    <name evidence="6" type="ORF">HO133_004535</name>
</gene>
<feature type="compositionally biased region" description="Polar residues" evidence="5">
    <location>
        <begin position="641"/>
        <end position="652"/>
    </location>
</feature>
<sequence length="783" mass="86098">MDSEDGQVFVKSLAQFVRTHEKALATALQLRRQTPKNGQTSVATGETPPTHISSYQNSAPSSSTSNTLAAALSLGTLNFTSQSLKPAKLTLTSHHLFYLLSRIEEIGIPVGPMNVRLENIHAEASPANYVSFLSQSQRSQGRSDRDSIHSVSSVRSVMSGMSNLWSGFGLGSPTSAAKTEKAEAQLLIDLKYLYSAFTKIPCLRLSPNRKARLIGGYEEFPFDTAVPLLAFKNVSALEICDVDFRQFYGWDKLAEQLRSLTVKRSNVDDPTDLFVNIVLDDMDKRRRRSSRAQLPWPASPSLRFSDIGRANSTPSSPMIDDKLGESPKKNLHLHQDSDIPASQRQRPGTKSVSPSRPSTSRQVKVKRSGSGSSNSSTHSFGSFPIGILPASKWRFLRHLSLADNSLTSITSSSFAPLSNNLLSLDLSSNLIVEIPEALNILTSLRALNLSNCMIGSLHSLRRNPLPAITALNLRANRLVSIAGVERLLSLERLDLRDNRLQDPTELARLTGIPDIHEIWVSRNPFVKSHSNYRVQIFNLFRNTPGYSEDIMIDASAPGYGERRQLRDRVIEPEGTPIVQTIPLEPTSNLLAQTQQTHKINDGADGPDSQRPSPQTTQSEFAVGSARRRKGPRRRIVDLARESSSLNQQSQREISQDIARPTPASVCTDDVSPRSKPTLLPPLQIRSDIPSPQPQPLGTIDSAAFSPPDVSDKGQSLVSEIQNLNLNVNGEAYRQKIESLKSEVGSNWLSVLSEEGWNQHHMKPEVPAFRASSQGILSGSRTLG</sequence>
<evidence type="ECO:0000313" key="7">
    <source>
        <dbReference type="Proteomes" id="UP000593566"/>
    </source>
</evidence>
<dbReference type="AlphaFoldDB" id="A0A8H6FKG4"/>
<dbReference type="PROSITE" id="PS51450">
    <property type="entry name" value="LRR"/>
    <property type="match status" value="4"/>
</dbReference>
<feature type="region of interest" description="Disordered" evidence="5">
    <location>
        <begin position="286"/>
        <end position="377"/>
    </location>
</feature>
<feature type="compositionally biased region" description="Polar residues" evidence="5">
    <location>
        <begin position="609"/>
        <end position="619"/>
    </location>
</feature>
<feature type="compositionally biased region" description="Polar residues" evidence="5">
    <location>
        <begin position="32"/>
        <end position="44"/>
    </location>
</feature>
<dbReference type="Gene3D" id="3.80.10.10">
    <property type="entry name" value="Ribonuclease Inhibitor"/>
    <property type="match status" value="2"/>
</dbReference>
<keyword evidence="3" id="KW-0433">Leucine-rich repeat</keyword>
<dbReference type="PANTHER" id="PTHR15454:SF69">
    <property type="entry name" value="SERINE_THREONINE-PROTEIN KINASE 11-INTERACTING PROTEIN"/>
    <property type="match status" value="1"/>
</dbReference>
<reference evidence="6 7" key="1">
    <citation type="journal article" date="2020" name="Genomics">
        <title>Complete, high-quality genomes from long-read metagenomic sequencing of two wolf lichen thalli reveals enigmatic genome architecture.</title>
        <authorList>
            <person name="McKenzie S.K."/>
            <person name="Walston R.F."/>
            <person name="Allen J.L."/>
        </authorList>
    </citation>
    <scope>NUCLEOTIDE SEQUENCE [LARGE SCALE GENOMIC DNA]</scope>
    <source>
        <strain evidence="6">WasteWater1</strain>
    </source>
</reference>
<feature type="region of interest" description="Disordered" evidence="5">
    <location>
        <begin position="32"/>
        <end position="61"/>
    </location>
</feature>
<name>A0A8H6FKG4_9LECA</name>
<feature type="compositionally biased region" description="Basic and acidic residues" evidence="5">
    <location>
        <begin position="319"/>
        <end position="337"/>
    </location>
</feature>
<dbReference type="SUPFAM" id="SSF52075">
    <property type="entry name" value="Outer arm dynein light chain 1"/>
    <property type="match status" value="1"/>
</dbReference>
<evidence type="ECO:0000256" key="3">
    <source>
        <dbReference type="ARBA" id="ARBA00022614"/>
    </source>
</evidence>
<keyword evidence="2" id="KW-0963">Cytoplasm</keyword>
<evidence type="ECO:0000256" key="4">
    <source>
        <dbReference type="ARBA" id="ARBA00022737"/>
    </source>
</evidence>
<dbReference type="Proteomes" id="UP000593566">
    <property type="component" value="Unassembled WGS sequence"/>
</dbReference>
<dbReference type="InterPro" id="IPR032675">
    <property type="entry name" value="LRR_dom_sf"/>
</dbReference>